<reference evidence="1 2" key="1">
    <citation type="journal article" date="2012" name="Proc. Natl. Acad. Sci. U.S.A.">
        <title>Genome and physiology of a model Epsilonproteobacterium responsible for sulfide detoxification in marine oxygen depletion zones.</title>
        <authorList>
            <person name="Grote J."/>
            <person name="Schott T."/>
            <person name="Bruckner C.G."/>
            <person name="Glockner F.O."/>
            <person name="Jost G."/>
            <person name="Teeling H."/>
            <person name="Labrenz M."/>
            <person name="Jurgens K."/>
        </authorList>
    </citation>
    <scope>NUCLEOTIDE SEQUENCE [LARGE SCALE GENOMIC DNA]</scope>
    <source>
        <strain evidence="1 2">GD1</strain>
    </source>
</reference>
<dbReference type="EMBL" id="AFRZ01000001">
    <property type="protein sequence ID" value="EHP30340.1"/>
    <property type="molecule type" value="Genomic_DNA"/>
</dbReference>
<dbReference type="PATRIC" id="fig|929558.5.peg.1812"/>
<dbReference type="AlphaFoldDB" id="B6BII5"/>
<accession>H1FVM7</accession>
<sequence>MSIININQTQRVKVLLRLLDNHENIETACSKAGLNVEVTKKFLSLN</sequence>
<dbReference type="RefSeq" id="WP_008336104.1">
    <property type="nucleotide sequence ID" value="NZ_AFRZ01000001.1"/>
</dbReference>
<dbReference type="HOGENOM" id="CLU_217088_0_0_7"/>
<organism evidence="1 2">
    <name type="scientific">Sulfurimonas gotlandica (strain DSM 19862 / JCM 16533 / GD1)</name>
    <dbReference type="NCBI Taxonomy" id="929558"/>
    <lineage>
        <taxon>Bacteria</taxon>
        <taxon>Pseudomonadati</taxon>
        <taxon>Campylobacterota</taxon>
        <taxon>Epsilonproteobacteria</taxon>
        <taxon>Campylobacterales</taxon>
        <taxon>Sulfurimonadaceae</taxon>
        <taxon>Sulfurimonas</taxon>
    </lineage>
</organism>
<comment type="caution">
    <text evidence="1">The sequence shown here is derived from an EMBL/GenBank/DDBJ whole genome shotgun (WGS) entry which is preliminary data.</text>
</comment>
<accession>B6BII5</accession>
<evidence type="ECO:0000313" key="2">
    <source>
        <dbReference type="Proteomes" id="UP000006431"/>
    </source>
</evidence>
<keyword evidence="2" id="KW-1185">Reference proteome</keyword>
<evidence type="ECO:0000313" key="1">
    <source>
        <dbReference type="EMBL" id="EHP30340.1"/>
    </source>
</evidence>
<dbReference type="Proteomes" id="UP000006431">
    <property type="component" value="Unassembled WGS sequence"/>
</dbReference>
<protein>
    <submittedName>
        <fullName evidence="1">Uncharacterized protein</fullName>
    </submittedName>
</protein>
<gene>
    <name evidence="1" type="ORF">SMGD1_1817</name>
</gene>
<name>B6BII5_SULGG</name>
<proteinExistence type="predicted"/>